<reference evidence="1 2" key="1">
    <citation type="submission" date="2021-06" db="EMBL/GenBank/DDBJ databases">
        <title>Chromosome-level genome assembly of the red-tail catfish (Hemibagrus wyckioides).</title>
        <authorList>
            <person name="Shao F."/>
        </authorList>
    </citation>
    <scope>NUCLEOTIDE SEQUENCE [LARGE SCALE GENOMIC DNA]</scope>
    <source>
        <strain evidence="1">EC202008001</strain>
        <tissue evidence="1">Blood</tissue>
    </source>
</reference>
<dbReference type="EMBL" id="JAHKSW010000016">
    <property type="protein sequence ID" value="KAG7322570.1"/>
    <property type="molecule type" value="Genomic_DNA"/>
</dbReference>
<organism evidence="1 2">
    <name type="scientific">Hemibagrus wyckioides</name>
    <dbReference type="NCBI Taxonomy" id="337641"/>
    <lineage>
        <taxon>Eukaryota</taxon>
        <taxon>Metazoa</taxon>
        <taxon>Chordata</taxon>
        <taxon>Craniata</taxon>
        <taxon>Vertebrata</taxon>
        <taxon>Euteleostomi</taxon>
        <taxon>Actinopterygii</taxon>
        <taxon>Neopterygii</taxon>
        <taxon>Teleostei</taxon>
        <taxon>Ostariophysi</taxon>
        <taxon>Siluriformes</taxon>
        <taxon>Bagridae</taxon>
        <taxon>Hemibagrus</taxon>
    </lineage>
</organism>
<accession>A0A9D3NI72</accession>
<protein>
    <submittedName>
        <fullName evidence="1">Uncharacterized protein</fullName>
    </submittedName>
</protein>
<evidence type="ECO:0000313" key="1">
    <source>
        <dbReference type="EMBL" id="KAG7322570.1"/>
    </source>
</evidence>
<proteinExistence type="predicted"/>
<dbReference type="AlphaFoldDB" id="A0A9D3NI72"/>
<comment type="caution">
    <text evidence="1">The sequence shown here is derived from an EMBL/GenBank/DDBJ whole genome shotgun (WGS) entry which is preliminary data.</text>
</comment>
<dbReference type="Proteomes" id="UP000824219">
    <property type="component" value="Linkage Group LG16"/>
</dbReference>
<keyword evidence="2" id="KW-1185">Reference proteome</keyword>
<evidence type="ECO:0000313" key="2">
    <source>
        <dbReference type="Proteomes" id="UP000824219"/>
    </source>
</evidence>
<sequence length="71" mass="7578">MIRVFLLKDAADRALVERGQKQGLALQLCENMQSSDSSVPSSASSWIHSCLASSTIWIGSGSPVTLVTEVL</sequence>
<name>A0A9D3NI72_9TELE</name>
<gene>
    <name evidence="1" type="ORF">KOW79_013916</name>
</gene>